<gene>
    <name evidence="8" type="ORF">NDN08_005724</name>
</gene>
<evidence type="ECO:0000256" key="1">
    <source>
        <dbReference type="ARBA" id="ARBA00001974"/>
    </source>
</evidence>
<evidence type="ECO:0000256" key="5">
    <source>
        <dbReference type="ARBA" id="ARBA00023002"/>
    </source>
</evidence>
<feature type="domain" description="FAD-binding" evidence="7">
    <location>
        <begin position="17"/>
        <end position="367"/>
    </location>
</feature>
<dbReference type="FunFam" id="3.50.50.60:FF:000021">
    <property type="entry name" value="Ubiquinone biosynthesis monooxygenase COQ6"/>
    <property type="match status" value="1"/>
</dbReference>
<dbReference type="AlphaFoldDB" id="A0AAV8V358"/>
<dbReference type="Gene3D" id="3.50.50.60">
    <property type="entry name" value="FAD/NAD(P)-binding domain"/>
    <property type="match status" value="2"/>
</dbReference>
<name>A0AAV8V358_9RHOD</name>
<dbReference type="InterPro" id="IPR051205">
    <property type="entry name" value="UbiH/COQ6_monooxygenase"/>
</dbReference>
<dbReference type="PANTHER" id="PTHR43876:SF7">
    <property type="entry name" value="UBIQUINONE BIOSYNTHESIS MONOOXYGENASE COQ6, MITOCHONDRIAL"/>
    <property type="match status" value="1"/>
</dbReference>
<organism evidence="8 9">
    <name type="scientific">Rhodosorus marinus</name>
    <dbReference type="NCBI Taxonomy" id="101924"/>
    <lineage>
        <taxon>Eukaryota</taxon>
        <taxon>Rhodophyta</taxon>
        <taxon>Stylonematophyceae</taxon>
        <taxon>Stylonematales</taxon>
        <taxon>Stylonemataceae</taxon>
        <taxon>Rhodosorus</taxon>
    </lineage>
</organism>
<evidence type="ECO:0000256" key="4">
    <source>
        <dbReference type="ARBA" id="ARBA00022827"/>
    </source>
</evidence>
<evidence type="ECO:0000259" key="7">
    <source>
        <dbReference type="Pfam" id="PF01494"/>
    </source>
</evidence>
<evidence type="ECO:0000313" key="8">
    <source>
        <dbReference type="EMBL" id="KAJ8909025.1"/>
    </source>
</evidence>
<reference evidence="8 9" key="1">
    <citation type="journal article" date="2023" name="Nat. Commun.">
        <title>Origin of minicircular mitochondrial genomes in red algae.</title>
        <authorList>
            <person name="Lee Y."/>
            <person name="Cho C.H."/>
            <person name="Lee Y.M."/>
            <person name="Park S.I."/>
            <person name="Yang J.H."/>
            <person name="West J.A."/>
            <person name="Bhattacharya D."/>
            <person name="Yoon H.S."/>
        </authorList>
    </citation>
    <scope>NUCLEOTIDE SEQUENCE [LARGE SCALE GENOMIC DNA]</scope>
    <source>
        <strain evidence="8 9">CCMP1338</strain>
        <tissue evidence="8">Whole cell</tissue>
    </source>
</reference>
<comment type="cofactor">
    <cofactor evidence="1">
        <name>FAD</name>
        <dbReference type="ChEBI" id="CHEBI:57692"/>
    </cofactor>
</comment>
<dbReference type="GO" id="GO:0006744">
    <property type="term" value="P:ubiquinone biosynthetic process"/>
    <property type="evidence" value="ECO:0007669"/>
    <property type="project" value="InterPro"/>
</dbReference>
<dbReference type="PRINTS" id="PR00420">
    <property type="entry name" value="RNGMNOXGNASE"/>
</dbReference>
<dbReference type="Pfam" id="PF01494">
    <property type="entry name" value="FAD_binding_3"/>
    <property type="match status" value="1"/>
</dbReference>
<dbReference type="GO" id="GO:0004497">
    <property type="term" value="F:monooxygenase activity"/>
    <property type="evidence" value="ECO:0007669"/>
    <property type="project" value="UniProtKB-KW"/>
</dbReference>
<evidence type="ECO:0000256" key="3">
    <source>
        <dbReference type="ARBA" id="ARBA00022630"/>
    </source>
</evidence>
<comment type="similarity">
    <text evidence="2">Belongs to the UbiH/COQ6 family.</text>
</comment>
<keyword evidence="5" id="KW-0560">Oxidoreductase</keyword>
<proteinExistence type="inferred from homology"/>
<dbReference type="InterPro" id="IPR010971">
    <property type="entry name" value="UbiH/COQ6"/>
</dbReference>
<dbReference type="GO" id="GO:0016705">
    <property type="term" value="F:oxidoreductase activity, acting on paired donors, with incorporation or reduction of molecular oxygen"/>
    <property type="evidence" value="ECO:0007669"/>
    <property type="project" value="InterPro"/>
</dbReference>
<dbReference type="NCBIfam" id="TIGR01988">
    <property type="entry name" value="Ubi-OHases"/>
    <property type="match status" value="1"/>
</dbReference>
<dbReference type="PANTHER" id="PTHR43876">
    <property type="entry name" value="UBIQUINONE BIOSYNTHESIS MONOOXYGENASE COQ6, MITOCHONDRIAL"/>
    <property type="match status" value="1"/>
</dbReference>
<dbReference type="SUPFAM" id="SSF51905">
    <property type="entry name" value="FAD/NAD(P)-binding domain"/>
    <property type="match status" value="1"/>
</dbReference>
<evidence type="ECO:0000256" key="2">
    <source>
        <dbReference type="ARBA" id="ARBA00005349"/>
    </source>
</evidence>
<comment type="caution">
    <text evidence="8">The sequence shown here is derived from an EMBL/GenBank/DDBJ whole genome shotgun (WGS) entry which is preliminary data.</text>
</comment>
<evidence type="ECO:0000313" key="9">
    <source>
        <dbReference type="Proteomes" id="UP001157974"/>
    </source>
</evidence>
<keyword evidence="4" id="KW-0274">FAD</keyword>
<dbReference type="InterPro" id="IPR036188">
    <property type="entry name" value="FAD/NAD-bd_sf"/>
</dbReference>
<dbReference type="GO" id="GO:0071949">
    <property type="term" value="F:FAD binding"/>
    <property type="evidence" value="ECO:0007669"/>
    <property type="project" value="InterPro"/>
</dbReference>
<dbReference type="GO" id="GO:0005739">
    <property type="term" value="C:mitochondrion"/>
    <property type="evidence" value="ECO:0007669"/>
    <property type="project" value="TreeGrafter"/>
</dbReference>
<dbReference type="PROSITE" id="PS01304">
    <property type="entry name" value="UBIH"/>
    <property type="match status" value="1"/>
</dbReference>
<accession>A0AAV8V358</accession>
<keyword evidence="6" id="KW-0503">Monooxygenase</keyword>
<dbReference type="EMBL" id="JAMWBK010000001">
    <property type="protein sequence ID" value="KAJ8909025.1"/>
    <property type="molecule type" value="Genomic_DNA"/>
</dbReference>
<dbReference type="InterPro" id="IPR018168">
    <property type="entry name" value="Ubi_Hdrlase_CS"/>
</dbReference>
<protein>
    <recommendedName>
        <fullName evidence="7">FAD-binding domain-containing protein</fullName>
    </recommendedName>
</protein>
<keyword evidence="9" id="KW-1185">Reference proteome</keyword>
<dbReference type="InterPro" id="IPR002938">
    <property type="entry name" value="FAD-bd"/>
</dbReference>
<sequence>MKRFLSTRSGLRTESFDVAIAGGGLVGASVALGLARDKLAAPLSVALVDSSLPPAKEEVFDRPTLRTSTISLKSHKWIQGLGAWKDKHATAFGDMFVYDKNQGITFDAKQDELVHLGYVVENVILRNEMYKRLRELRGKENTGATITEIDAGISEVDYTGDPKHASIVLQDGKRLSAQLIVGAEGANSVARRESEIGYWRHDYRQRAVVANVKTKDQSSTAWQRFLGKSGPVAMLPIKGGSISNVVWSTTPAEAKALTAMSDGEFLKELNLAFEEDWEGRVPPLAVEVVGKRASFPLSVSHATEYVGKRLVLVGDAAHGVHPLAGQGVNLGFADAEELVRCLAVAASTGRAIGLDEALLLKYQGRRMPENLFMTGVLHSIKSVYEWDDPSLESLRSFGVKMVDSMPLVKRAIVKYQTLGDLR</sequence>
<dbReference type="Proteomes" id="UP001157974">
    <property type="component" value="Unassembled WGS sequence"/>
</dbReference>
<evidence type="ECO:0000256" key="6">
    <source>
        <dbReference type="ARBA" id="ARBA00023033"/>
    </source>
</evidence>
<keyword evidence="3" id="KW-0285">Flavoprotein</keyword>